<dbReference type="CDD" id="cd09892">
    <property type="entry name" value="NGN_SP_RfaH"/>
    <property type="match status" value="1"/>
</dbReference>
<dbReference type="PANTHER" id="PTHR30265:SF7">
    <property type="entry name" value="TRANSCRIPTION ANTITERMINATION PROTEIN RFAH"/>
    <property type="match status" value="1"/>
</dbReference>
<evidence type="ECO:0000256" key="2">
    <source>
        <dbReference type="ARBA" id="ARBA00023015"/>
    </source>
</evidence>
<dbReference type="GO" id="GO:0006354">
    <property type="term" value="P:DNA-templated transcription elongation"/>
    <property type="evidence" value="ECO:0007669"/>
    <property type="project" value="InterPro"/>
</dbReference>
<keyword evidence="1" id="KW-0889">Transcription antitermination</keyword>
<dbReference type="AlphaFoldDB" id="A0A7X8TRA9"/>
<dbReference type="InterPro" id="IPR006645">
    <property type="entry name" value="NGN-like_dom"/>
</dbReference>
<comment type="caution">
    <text evidence="5">The sequence shown here is derived from an EMBL/GenBank/DDBJ whole genome shotgun (WGS) entry which is preliminary data.</text>
</comment>
<evidence type="ECO:0000313" key="6">
    <source>
        <dbReference type="Proteomes" id="UP000535589"/>
    </source>
</evidence>
<dbReference type="Gene3D" id="3.30.70.940">
    <property type="entry name" value="NusG, N-terminal domain"/>
    <property type="match status" value="1"/>
</dbReference>
<gene>
    <name evidence="5" type="primary">rfaH</name>
    <name evidence="5" type="ORF">HGP28_11630</name>
</gene>
<dbReference type="GO" id="GO:0005829">
    <property type="term" value="C:cytosol"/>
    <property type="evidence" value="ECO:0007669"/>
    <property type="project" value="TreeGrafter"/>
</dbReference>
<dbReference type="RefSeq" id="WP_168836637.1">
    <property type="nucleotide sequence ID" value="NZ_JABAIK010000010.1"/>
</dbReference>
<evidence type="ECO:0000313" key="5">
    <source>
        <dbReference type="EMBL" id="NLS13542.1"/>
    </source>
</evidence>
<evidence type="ECO:0000259" key="4">
    <source>
        <dbReference type="SMART" id="SM00738"/>
    </source>
</evidence>
<dbReference type="PANTHER" id="PTHR30265">
    <property type="entry name" value="RHO-INTERACTING TRANSCRIPTION TERMINATION FACTOR NUSG"/>
    <property type="match status" value="1"/>
</dbReference>
<dbReference type="Proteomes" id="UP000535589">
    <property type="component" value="Unassembled WGS sequence"/>
</dbReference>
<accession>A0A7X8TRA9</accession>
<evidence type="ECO:0000256" key="3">
    <source>
        <dbReference type="ARBA" id="ARBA00023163"/>
    </source>
</evidence>
<keyword evidence="3" id="KW-0804">Transcription</keyword>
<dbReference type="EMBL" id="JABAIK010000010">
    <property type="protein sequence ID" value="NLS13542.1"/>
    <property type="molecule type" value="Genomic_DNA"/>
</dbReference>
<protein>
    <submittedName>
        <fullName evidence="5">Transcription/translation regulatory transformer protein RfaH</fullName>
    </submittedName>
</protein>
<dbReference type="NCBIfam" id="NF006534">
    <property type="entry name" value="PRK09014.1"/>
    <property type="match status" value="1"/>
</dbReference>
<keyword evidence="6" id="KW-1185">Reference proteome</keyword>
<feature type="domain" description="NusG-like N-terminal" evidence="4">
    <location>
        <begin position="3"/>
        <end position="102"/>
    </location>
</feature>
<organism evidence="5 6">
    <name type="scientific">Vibrio agarilyticus</name>
    <dbReference type="NCBI Taxonomy" id="2726741"/>
    <lineage>
        <taxon>Bacteria</taxon>
        <taxon>Pseudomonadati</taxon>
        <taxon>Pseudomonadota</taxon>
        <taxon>Gammaproteobacteria</taxon>
        <taxon>Vibrionales</taxon>
        <taxon>Vibrionaceae</taxon>
        <taxon>Vibrio</taxon>
    </lineage>
</organism>
<dbReference type="InterPro" id="IPR036735">
    <property type="entry name" value="NGN_dom_sf"/>
</dbReference>
<dbReference type="SMART" id="SM00738">
    <property type="entry name" value="NGN"/>
    <property type="match status" value="1"/>
</dbReference>
<dbReference type="InterPro" id="IPR043425">
    <property type="entry name" value="NusG-like"/>
</dbReference>
<keyword evidence="2" id="KW-0805">Transcription regulation</keyword>
<sequence length="162" mass="18277">MDSKQWYLVQCKPRQETKAALNFSNQGIENYYPTIEVIKLVRGKRAQKMEALFPGYIFVNLDLLSLSASKVRNTIGAVGFVMFAGKPQQVPLYLFNQIKRLVIDPIDLGLQPGANIEINHGPYKGLTGRFLQYDGIARSMVLLNILNNETKIIIDNNDISEC</sequence>
<reference evidence="5 6" key="1">
    <citation type="submission" date="2020-04" db="EMBL/GenBank/DDBJ databases">
        <title>Vibrio sp. SM6, a novel species isolated from seawater.</title>
        <authorList>
            <person name="Wang X."/>
        </authorList>
    </citation>
    <scope>NUCLEOTIDE SEQUENCE [LARGE SCALE GENOMIC DNA]</scope>
    <source>
        <strain evidence="5 6">SM6</strain>
    </source>
</reference>
<evidence type="ECO:0000256" key="1">
    <source>
        <dbReference type="ARBA" id="ARBA00022814"/>
    </source>
</evidence>
<dbReference type="Pfam" id="PF02357">
    <property type="entry name" value="NusG"/>
    <property type="match status" value="1"/>
</dbReference>
<dbReference type="GO" id="GO:0031564">
    <property type="term" value="P:transcription antitermination"/>
    <property type="evidence" value="ECO:0007669"/>
    <property type="project" value="UniProtKB-KW"/>
</dbReference>
<proteinExistence type="predicted"/>
<name>A0A7X8TRA9_9VIBR</name>
<dbReference type="SUPFAM" id="SSF82679">
    <property type="entry name" value="N-utilization substance G protein NusG, N-terminal domain"/>
    <property type="match status" value="1"/>
</dbReference>